<dbReference type="AlphaFoldDB" id="A0A0A8YQ15"/>
<evidence type="ECO:0000256" key="1">
    <source>
        <dbReference type="SAM" id="SignalP"/>
    </source>
</evidence>
<proteinExistence type="predicted"/>
<accession>A0A0A8YQ15</accession>
<evidence type="ECO:0000313" key="2">
    <source>
        <dbReference type="EMBL" id="JAD28859.1"/>
    </source>
</evidence>
<reference evidence="2" key="2">
    <citation type="journal article" date="2015" name="Data Brief">
        <title>Shoot transcriptome of the giant reed, Arundo donax.</title>
        <authorList>
            <person name="Barrero R.A."/>
            <person name="Guerrero F.D."/>
            <person name="Moolhuijzen P."/>
            <person name="Goolsby J.A."/>
            <person name="Tidwell J."/>
            <person name="Bellgard S.E."/>
            <person name="Bellgard M.I."/>
        </authorList>
    </citation>
    <scope>NUCLEOTIDE SEQUENCE</scope>
    <source>
        <tissue evidence="2">Shoot tissue taken approximately 20 cm above the soil surface</tissue>
    </source>
</reference>
<name>A0A0A8YQ15_ARUDO</name>
<organism evidence="2">
    <name type="scientific">Arundo donax</name>
    <name type="common">Giant reed</name>
    <name type="synonym">Donax arundinaceus</name>
    <dbReference type="NCBI Taxonomy" id="35708"/>
    <lineage>
        <taxon>Eukaryota</taxon>
        <taxon>Viridiplantae</taxon>
        <taxon>Streptophyta</taxon>
        <taxon>Embryophyta</taxon>
        <taxon>Tracheophyta</taxon>
        <taxon>Spermatophyta</taxon>
        <taxon>Magnoliopsida</taxon>
        <taxon>Liliopsida</taxon>
        <taxon>Poales</taxon>
        <taxon>Poaceae</taxon>
        <taxon>PACMAD clade</taxon>
        <taxon>Arundinoideae</taxon>
        <taxon>Arundineae</taxon>
        <taxon>Arundo</taxon>
    </lineage>
</organism>
<feature type="signal peptide" evidence="1">
    <location>
        <begin position="1"/>
        <end position="26"/>
    </location>
</feature>
<feature type="chain" id="PRO_5002059767" evidence="1">
    <location>
        <begin position="27"/>
        <end position="52"/>
    </location>
</feature>
<reference evidence="2" key="1">
    <citation type="submission" date="2014-09" db="EMBL/GenBank/DDBJ databases">
        <authorList>
            <person name="Magalhaes I.L.F."/>
            <person name="Oliveira U."/>
            <person name="Santos F.R."/>
            <person name="Vidigal T.H.D.A."/>
            <person name="Brescovit A.D."/>
            <person name="Santos A.J."/>
        </authorList>
    </citation>
    <scope>NUCLEOTIDE SEQUENCE</scope>
    <source>
        <tissue evidence="2">Shoot tissue taken approximately 20 cm above the soil surface</tissue>
    </source>
</reference>
<sequence>MHPIICSKKNIALFIVTIPFFVSTASINIHENAGRCLKKCHDEPNNNRLKLL</sequence>
<protein>
    <submittedName>
        <fullName evidence="2">Uncharacterized protein</fullName>
    </submittedName>
</protein>
<dbReference type="EMBL" id="GBRH01269036">
    <property type="protein sequence ID" value="JAD28859.1"/>
    <property type="molecule type" value="Transcribed_RNA"/>
</dbReference>
<keyword evidence="1" id="KW-0732">Signal</keyword>